<reference evidence="2" key="1">
    <citation type="submission" date="2023-05" db="EMBL/GenBank/DDBJ databases">
        <authorList>
            <person name="Stuckert A."/>
        </authorList>
    </citation>
    <scope>NUCLEOTIDE SEQUENCE</scope>
</reference>
<evidence type="ECO:0000256" key="1">
    <source>
        <dbReference type="SAM" id="MobiDB-lite"/>
    </source>
</evidence>
<evidence type="ECO:0000313" key="2">
    <source>
        <dbReference type="EMBL" id="CAI9574053.1"/>
    </source>
</evidence>
<feature type="region of interest" description="Disordered" evidence="1">
    <location>
        <begin position="67"/>
        <end position="86"/>
    </location>
</feature>
<feature type="region of interest" description="Disordered" evidence="1">
    <location>
        <begin position="21"/>
        <end position="48"/>
    </location>
</feature>
<accession>A0ABN9DRN0</accession>
<protein>
    <submittedName>
        <fullName evidence="2">Uncharacterized protein</fullName>
    </submittedName>
</protein>
<dbReference type="Proteomes" id="UP001162483">
    <property type="component" value="Unassembled WGS sequence"/>
</dbReference>
<evidence type="ECO:0000313" key="3">
    <source>
        <dbReference type="Proteomes" id="UP001162483"/>
    </source>
</evidence>
<organism evidence="2 3">
    <name type="scientific">Staurois parvus</name>
    <dbReference type="NCBI Taxonomy" id="386267"/>
    <lineage>
        <taxon>Eukaryota</taxon>
        <taxon>Metazoa</taxon>
        <taxon>Chordata</taxon>
        <taxon>Craniata</taxon>
        <taxon>Vertebrata</taxon>
        <taxon>Euteleostomi</taxon>
        <taxon>Amphibia</taxon>
        <taxon>Batrachia</taxon>
        <taxon>Anura</taxon>
        <taxon>Neobatrachia</taxon>
        <taxon>Ranoidea</taxon>
        <taxon>Ranidae</taxon>
        <taxon>Staurois</taxon>
    </lineage>
</organism>
<sequence length="86" mass="9724">MVKKWNTPAFWGNLKVAHGKSVAMETAQGRPKGGPQRTRTGSSMRRRYRGPWQIRACRVWGPRKSARKPLFKKGEHPACVGRPKVA</sequence>
<keyword evidence="3" id="KW-1185">Reference proteome</keyword>
<proteinExistence type="predicted"/>
<name>A0ABN9DRN0_9NEOB</name>
<gene>
    <name evidence="2" type="ORF">SPARVUS_LOCUS7869637</name>
</gene>
<feature type="non-terminal residue" evidence="2">
    <location>
        <position position="86"/>
    </location>
</feature>
<dbReference type="EMBL" id="CATNWA010014624">
    <property type="protein sequence ID" value="CAI9574053.1"/>
    <property type="molecule type" value="Genomic_DNA"/>
</dbReference>
<comment type="caution">
    <text evidence="2">The sequence shown here is derived from an EMBL/GenBank/DDBJ whole genome shotgun (WGS) entry which is preliminary data.</text>
</comment>